<dbReference type="AlphaFoldDB" id="A0A177C051"/>
<accession>A0A177C051</accession>
<feature type="compositionally biased region" description="Basic residues" evidence="1">
    <location>
        <begin position="111"/>
        <end position="123"/>
    </location>
</feature>
<sequence length="158" mass="16317">MAALPQPSRGRLAAQPTGHREDKGSGGDGKANLGTKTGGLGACPPPQNNNICGAPLSLCTNQHPLHAQCASWALSITSPSRPAWLNALGRGDKEVAADRHTSSSLAAGARSCHRTGQHHRRAGIRGVRSTKAGHALPSPRSVWSLSRVGHTADPNSHG</sequence>
<dbReference type="GeneID" id="28765678"/>
<gene>
    <name evidence="2" type="ORF">CC84DRAFT_1208930</name>
</gene>
<evidence type="ECO:0000256" key="1">
    <source>
        <dbReference type="SAM" id="MobiDB-lite"/>
    </source>
</evidence>
<name>A0A177C051_9PLEO</name>
<organism evidence="2 3">
    <name type="scientific">Paraphaeosphaeria sporulosa</name>
    <dbReference type="NCBI Taxonomy" id="1460663"/>
    <lineage>
        <taxon>Eukaryota</taxon>
        <taxon>Fungi</taxon>
        <taxon>Dikarya</taxon>
        <taxon>Ascomycota</taxon>
        <taxon>Pezizomycotina</taxon>
        <taxon>Dothideomycetes</taxon>
        <taxon>Pleosporomycetidae</taxon>
        <taxon>Pleosporales</taxon>
        <taxon>Massarineae</taxon>
        <taxon>Didymosphaeriaceae</taxon>
        <taxon>Paraphaeosphaeria</taxon>
    </lineage>
</organism>
<evidence type="ECO:0000313" key="3">
    <source>
        <dbReference type="Proteomes" id="UP000077069"/>
    </source>
</evidence>
<dbReference type="InParanoid" id="A0A177C051"/>
<dbReference type="EMBL" id="KV441558">
    <property type="protein sequence ID" value="OAG00786.1"/>
    <property type="molecule type" value="Genomic_DNA"/>
</dbReference>
<keyword evidence="3" id="KW-1185">Reference proteome</keyword>
<dbReference type="Proteomes" id="UP000077069">
    <property type="component" value="Unassembled WGS sequence"/>
</dbReference>
<feature type="region of interest" description="Disordered" evidence="1">
    <location>
        <begin position="1"/>
        <end position="41"/>
    </location>
</feature>
<protein>
    <submittedName>
        <fullName evidence="2">Uncharacterized protein</fullName>
    </submittedName>
</protein>
<feature type="region of interest" description="Disordered" evidence="1">
    <location>
        <begin position="95"/>
        <end position="158"/>
    </location>
</feature>
<dbReference type="RefSeq" id="XP_018031151.1">
    <property type="nucleotide sequence ID" value="XM_018182192.1"/>
</dbReference>
<evidence type="ECO:0000313" key="2">
    <source>
        <dbReference type="EMBL" id="OAG00786.1"/>
    </source>
</evidence>
<proteinExistence type="predicted"/>
<reference evidence="2 3" key="1">
    <citation type="submission" date="2016-05" db="EMBL/GenBank/DDBJ databases">
        <title>Comparative analysis of secretome profiles of manganese(II)-oxidizing ascomycete fungi.</title>
        <authorList>
            <consortium name="DOE Joint Genome Institute"/>
            <person name="Zeiner C.A."/>
            <person name="Purvine S.O."/>
            <person name="Zink E.M."/>
            <person name="Wu S."/>
            <person name="Pasa-Tolic L."/>
            <person name="Chaput D.L."/>
            <person name="Haridas S."/>
            <person name="Grigoriev I.V."/>
            <person name="Santelli C.M."/>
            <person name="Hansel C.M."/>
        </authorList>
    </citation>
    <scope>NUCLEOTIDE SEQUENCE [LARGE SCALE GENOMIC DNA]</scope>
    <source>
        <strain evidence="2 3">AP3s5-JAC2a</strain>
    </source>
</reference>